<evidence type="ECO:0000259" key="14">
    <source>
        <dbReference type="PROSITE" id="PS51384"/>
    </source>
</evidence>
<evidence type="ECO:0000256" key="6">
    <source>
        <dbReference type="ARBA" id="ARBA00022723"/>
    </source>
</evidence>
<evidence type="ECO:0000256" key="4">
    <source>
        <dbReference type="ARBA" id="ARBA00022692"/>
    </source>
</evidence>
<dbReference type="InterPro" id="IPR013130">
    <property type="entry name" value="Fe3_Rdtase_TM_dom"/>
</dbReference>
<dbReference type="RefSeq" id="WP_206254661.1">
    <property type="nucleotide sequence ID" value="NZ_CP071060.1"/>
</dbReference>
<dbReference type="InterPro" id="IPR013112">
    <property type="entry name" value="FAD-bd_8"/>
</dbReference>
<keyword evidence="10" id="KW-0408">Iron</keyword>
<protein>
    <submittedName>
        <fullName evidence="15">Ferric reductase-like transmembrane domain-containing protein</fullName>
    </submittedName>
</protein>
<keyword evidence="4 13" id="KW-0812">Transmembrane</keyword>
<comment type="cofactor">
    <cofactor evidence="1">
        <name>FAD</name>
        <dbReference type="ChEBI" id="CHEBI:57692"/>
    </cofactor>
</comment>
<keyword evidence="3" id="KW-0285">Flavoprotein</keyword>
<feature type="transmembrane region" description="Helical" evidence="13">
    <location>
        <begin position="128"/>
        <end position="145"/>
    </location>
</feature>
<keyword evidence="11" id="KW-0411">Iron-sulfur</keyword>
<dbReference type="Gene3D" id="2.40.30.10">
    <property type="entry name" value="Translation factors"/>
    <property type="match status" value="1"/>
</dbReference>
<proteinExistence type="predicted"/>
<dbReference type="PANTHER" id="PTHR47354">
    <property type="entry name" value="NADH OXIDOREDUCTASE HCR"/>
    <property type="match status" value="1"/>
</dbReference>
<feature type="domain" description="FAD-binding FR-type" evidence="14">
    <location>
        <begin position="207"/>
        <end position="304"/>
    </location>
</feature>
<dbReference type="SUPFAM" id="SSF52343">
    <property type="entry name" value="Ferredoxin reductase-like, C-terminal NADP-linked domain"/>
    <property type="match status" value="1"/>
</dbReference>
<evidence type="ECO:0000256" key="1">
    <source>
        <dbReference type="ARBA" id="ARBA00001974"/>
    </source>
</evidence>
<dbReference type="SUPFAM" id="SSF63380">
    <property type="entry name" value="Riboflavin synthase domain-like"/>
    <property type="match status" value="1"/>
</dbReference>
<comment type="subcellular location">
    <subcellularLocation>
        <location evidence="2">Membrane</location>
        <topology evidence="2">Multi-pass membrane protein</topology>
    </subcellularLocation>
</comment>
<evidence type="ECO:0000256" key="7">
    <source>
        <dbReference type="ARBA" id="ARBA00022827"/>
    </source>
</evidence>
<dbReference type="EMBL" id="CP071060">
    <property type="protein sequence ID" value="QSI77118.1"/>
    <property type="molecule type" value="Genomic_DNA"/>
</dbReference>
<dbReference type="Pfam" id="PF08022">
    <property type="entry name" value="FAD_binding_8"/>
    <property type="match status" value="1"/>
</dbReference>
<dbReference type="PRINTS" id="PR00409">
    <property type="entry name" value="PHDIOXRDTASE"/>
</dbReference>
<reference evidence="15 16" key="1">
    <citation type="submission" date="2021-02" db="EMBL/GenBank/DDBJ databases">
        <title>Niveibacterium changnyeongensis HC41.</title>
        <authorList>
            <person name="Kang M."/>
        </authorList>
    </citation>
    <scope>NUCLEOTIDE SEQUENCE [LARGE SCALE GENOMIC DNA]</scope>
    <source>
        <strain evidence="15 16">HC41</strain>
    </source>
</reference>
<dbReference type="InterPro" id="IPR017938">
    <property type="entry name" value="Riboflavin_synthase-like_b-brl"/>
</dbReference>
<dbReference type="Pfam" id="PF01794">
    <property type="entry name" value="Ferric_reduct"/>
    <property type="match status" value="1"/>
</dbReference>
<keyword evidence="7" id="KW-0274">FAD</keyword>
<keyword evidence="16" id="KW-1185">Reference proteome</keyword>
<feature type="transmembrane region" description="Helical" evidence="13">
    <location>
        <begin position="152"/>
        <end position="171"/>
    </location>
</feature>
<keyword evidence="6" id="KW-0479">Metal-binding</keyword>
<organism evidence="15 16">
    <name type="scientific">Niveibacterium microcysteis</name>
    <dbReference type="NCBI Taxonomy" id="2811415"/>
    <lineage>
        <taxon>Bacteria</taxon>
        <taxon>Pseudomonadati</taxon>
        <taxon>Pseudomonadota</taxon>
        <taxon>Betaproteobacteria</taxon>
        <taxon>Rhodocyclales</taxon>
        <taxon>Rhodocyclaceae</taxon>
        <taxon>Niveibacterium</taxon>
    </lineage>
</organism>
<dbReference type="Proteomes" id="UP000663570">
    <property type="component" value="Chromosome"/>
</dbReference>
<evidence type="ECO:0000313" key="15">
    <source>
        <dbReference type="EMBL" id="QSI77118.1"/>
    </source>
</evidence>
<gene>
    <name evidence="15" type="ORF">JY500_00255</name>
</gene>
<dbReference type="PANTHER" id="PTHR47354:SF8">
    <property type="entry name" value="1,2-PHENYLACETYL-COA EPOXIDASE, SUBUNIT E"/>
    <property type="match status" value="1"/>
</dbReference>
<dbReference type="InterPro" id="IPR039261">
    <property type="entry name" value="FNR_nucleotide-bd"/>
</dbReference>
<dbReference type="CDD" id="cd06198">
    <property type="entry name" value="FNR_like_3"/>
    <property type="match status" value="1"/>
</dbReference>
<evidence type="ECO:0000256" key="8">
    <source>
        <dbReference type="ARBA" id="ARBA00022989"/>
    </source>
</evidence>
<dbReference type="Gene3D" id="3.40.50.80">
    <property type="entry name" value="Nucleotide-binding domain of ferredoxin-NADP reductase (FNR) module"/>
    <property type="match status" value="1"/>
</dbReference>
<feature type="transmembrane region" description="Helical" evidence="13">
    <location>
        <begin position="177"/>
        <end position="201"/>
    </location>
</feature>
<evidence type="ECO:0000256" key="5">
    <source>
        <dbReference type="ARBA" id="ARBA00022714"/>
    </source>
</evidence>
<dbReference type="PROSITE" id="PS51384">
    <property type="entry name" value="FAD_FR"/>
    <property type="match status" value="1"/>
</dbReference>
<name>A0ABX7M7J3_9RHOO</name>
<evidence type="ECO:0000313" key="16">
    <source>
        <dbReference type="Proteomes" id="UP000663570"/>
    </source>
</evidence>
<evidence type="ECO:0000256" key="11">
    <source>
        <dbReference type="ARBA" id="ARBA00023014"/>
    </source>
</evidence>
<dbReference type="InterPro" id="IPR050415">
    <property type="entry name" value="MRET"/>
</dbReference>
<feature type="transmembrane region" description="Helical" evidence="13">
    <location>
        <begin position="34"/>
        <end position="52"/>
    </location>
</feature>
<feature type="transmembrane region" description="Helical" evidence="13">
    <location>
        <begin position="72"/>
        <end position="90"/>
    </location>
</feature>
<keyword evidence="5" id="KW-0001">2Fe-2S</keyword>
<dbReference type="InterPro" id="IPR017927">
    <property type="entry name" value="FAD-bd_FR_type"/>
</dbReference>
<keyword evidence="12 13" id="KW-0472">Membrane</keyword>
<evidence type="ECO:0000256" key="13">
    <source>
        <dbReference type="SAM" id="Phobius"/>
    </source>
</evidence>
<accession>A0ABX7M7J3</accession>
<sequence>MNRYLYGLLALVAGAWLMSPSANGAGFWAWRREAVLLTGLLGLATMSAAILLATRPRWLEQRLNGLDKAYGLHKSLGIAAGVTLGLHWFAENGAKWLVQLGLVMRRARGGPHGPENALIDFAKDSGEWAFYVLIALVLIALMQRIPYRYFRWVHKALAVVFLFGAVHAVVLMPDSWLAAPAGWVLIVAAAVGGAGALWSLAGRIGKTRTHQGRIESVAVSPSGLIDLRLALPAPGLRYRAGQFAFLKFDALEGPHPFTIASADDPCRPRFVIKPLGDYTDTLAARLAAGQAVELEGPYGCFDFSADGKREIWVAGGIGITPFLARLDALAAQGGAKRPVDFWYCTQQHSEAMFPADLEARCARAGVTLHRMAADCAGLLSADRVAATTGSLDGARVWFCGPSGFAQTLRSGLEALGLPRDAFHSERFAMR</sequence>
<keyword evidence="9" id="KW-0560">Oxidoreductase</keyword>
<evidence type="ECO:0000256" key="9">
    <source>
        <dbReference type="ARBA" id="ARBA00023002"/>
    </source>
</evidence>
<keyword evidence="8 13" id="KW-1133">Transmembrane helix</keyword>
<evidence type="ECO:0000256" key="3">
    <source>
        <dbReference type="ARBA" id="ARBA00022630"/>
    </source>
</evidence>
<evidence type="ECO:0000256" key="10">
    <source>
        <dbReference type="ARBA" id="ARBA00023004"/>
    </source>
</evidence>
<evidence type="ECO:0000256" key="2">
    <source>
        <dbReference type="ARBA" id="ARBA00004141"/>
    </source>
</evidence>
<evidence type="ECO:0000256" key="12">
    <source>
        <dbReference type="ARBA" id="ARBA00023136"/>
    </source>
</evidence>